<feature type="region of interest" description="Disordered" evidence="1">
    <location>
        <begin position="177"/>
        <end position="406"/>
    </location>
</feature>
<feature type="compositionally biased region" description="Basic and acidic residues" evidence="1">
    <location>
        <begin position="863"/>
        <end position="876"/>
    </location>
</feature>
<feature type="compositionally biased region" description="Polar residues" evidence="1">
    <location>
        <begin position="1605"/>
        <end position="1623"/>
    </location>
</feature>
<dbReference type="Proteomes" id="UP000008792">
    <property type="component" value="Unassembled WGS sequence"/>
</dbReference>
<feature type="compositionally biased region" description="Polar residues" evidence="1">
    <location>
        <begin position="356"/>
        <end position="370"/>
    </location>
</feature>
<feature type="compositionally biased region" description="Basic and acidic residues" evidence="1">
    <location>
        <begin position="1115"/>
        <end position="1132"/>
    </location>
</feature>
<feature type="region of interest" description="Disordered" evidence="1">
    <location>
        <begin position="1543"/>
        <end position="1855"/>
    </location>
</feature>
<feature type="compositionally biased region" description="Basic and acidic residues" evidence="1">
    <location>
        <begin position="1171"/>
        <end position="1181"/>
    </location>
</feature>
<dbReference type="CTD" id="36621"/>
<feature type="compositionally biased region" description="Basic and acidic residues" evidence="1">
    <location>
        <begin position="2119"/>
        <end position="2133"/>
    </location>
</feature>
<feature type="compositionally biased region" description="Low complexity" evidence="1">
    <location>
        <begin position="506"/>
        <end position="515"/>
    </location>
</feature>
<organism evidence="2 3">
    <name type="scientific">Drosophila virilis</name>
    <name type="common">Fruit fly</name>
    <dbReference type="NCBI Taxonomy" id="7244"/>
    <lineage>
        <taxon>Eukaryota</taxon>
        <taxon>Metazoa</taxon>
        <taxon>Ecdysozoa</taxon>
        <taxon>Arthropoda</taxon>
        <taxon>Hexapoda</taxon>
        <taxon>Insecta</taxon>
        <taxon>Pterygota</taxon>
        <taxon>Neoptera</taxon>
        <taxon>Endopterygota</taxon>
        <taxon>Diptera</taxon>
        <taxon>Brachycera</taxon>
        <taxon>Muscomorpha</taxon>
        <taxon>Ephydroidea</taxon>
        <taxon>Drosophilidae</taxon>
        <taxon>Drosophila</taxon>
    </lineage>
</organism>
<feature type="region of interest" description="Disordered" evidence="1">
    <location>
        <begin position="1985"/>
        <end position="2049"/>
    </location>
</feature>
<dbReference type="InParanoid" id="B4LNA5"/>
<dbReference type="eggNOG" id="KOG1181">
    <property type="taxonomic scope" value="Eukaryota"/>
</dbReference>
<feature type="compositionally biased region" description="Polar residues" evidence="1">
    <location>
        <begin position="1333"/>
        <end position="1345"/>
    </location>
</feature>
<reference evidence="2 3" key="1">
    <citation type="journal article" date="2007" name="Nature">
        <title>Evolution of genes and genomes on the Drosophila phylogeny.</title>
        <authorList>
            <consortium name="Drosophila 12 Genomes Consortium"/>
            <person name="Clark A.G."/>
            <person name="Eisen M.B."/>
            <person name="Smith D.R."/>
            <person name="Bergman C.M."/>
            <person name="Oliver B."/>
            <person name="Markow T.A."/>
            <person name="Kaufman T.C."/>
            <person name="Kellis M."/>
            <person name="Gelbart W."/>
            <person name="Iyer V.N."/>
            <person name="Pollard D.A."/>
            <person name="Sackton T.B."/>
            <person name="Larracuente A.M."/>
            <person name="Singh N.D."/>
            <person name="Abad J.P."/>
            <person name="Abt D.N."/>
            <person name="Adryan B."/>
            <person name="Aguade M."/>
            <person name="Akashi H."/>
            <person name="Anderson W.W."/>
            <person name="Aquadro C.F."/>
            <person name="Ardell D.H."/>
            <person name="Arguello R."/>
            <person name="Artieri C.G."/>
            <person name="Barbash D.A."/>
            <person name="Barker D."/>
            <person name="Barsanti P."/>
            <person name="Batterham P."/>
            <person name="Batzoglou S."/>
            <person name="Begun D."/>
            <person name="Bhutkar A."/>
            <person name="Blanco E."/>
            <person name="Bosak S.A."/>
            <person name="Bradley R.K."/>
            <person name="Brand A.D."/>
            <person name="Brent M.R."/>
            <person name="Brooks A.N."/>
            <person name="Brown R.H."/>
            <person name="Butlin R.K."/>
            <person name="Caggese C."/>
            <person name="Calvi B.R."/>
            <person name="Bernardo de Carvalho A."/>
            <person name="Caspi A."/>
            <person name="Castrezana S."/>
            <person name="Celniker S.E."/>
            <person name="Chang J.L."/>
            <person name="Chapple C."/>
            <person name="Chatterji S."/>
            <person name="Chinwalla A."/>
            <person name="Civetta A."/>
            <person name="Clifton S.W."/>
            <person name="Comeron J.M."/>
            <person name="Costello J.C."/>
            <person name="Coyne J.A."/>
            <person name="Daub J."/>
            <person name="David R.G."/>
            <person name="Delcher A.L."/>
            <person name="Delehaunty K."/>
            <person name="Do C.B."/>
            <person name="Ebling H."/>
            <person name="Edwards K."/>
            <person name="Eickbush T."/>
            <person name="Evans J.D."/>
            <person name="Filipski A."/>
            <person name="Findeiss S."/>
            <person name="Freyhult E."/>
            <person name="Fulton L."/>
            <person name="Fulton R."/>
            <person name="Garcia A.C."/>
            <person name="Gardiner A."/>
            <person name="Garfield D.A."/>
            <person name="Garvin B.E."/>
            <person name="Gibson G."/>
            <person name="Gilbert D."/>
            <person name="Gnerre S."/>
            <person name="Godfrey J."/>
            <person name="Good R."/>
            <person name="Gotea V."/>
            <person name="Gravely B."/>
            <person name="Greenberg A.J."/>
            <person name="Griffiths-Jones S."/>
            <person name="Gross S."/>
            <person name="Guigo R."/>
            <person name="Gustafson E.A."/>
            <person name="Haerty W."/>
            <person name="Hahn M.W."/>
            <person name="Halligan D.L."/>
            <person name="Halpern A.L."/>
            <person name="Halter G.M."/>
            <person name="Han M.V."/>
            <person name="Heger A."/>
            <person name="Hillier L."/>
            <person name="Hinrichs A.S."/>
            <person name="Holmes I."/>
            <person name="Hoskins R.A."/>
            <person name="Hubisz M.J."/>
            <person name="Hultmark D."/>
            <person name="Huntley M.A."/>
            <person name="Jaffe D.B."/>
            <person name="Jagadeeshan S."/>
            <person name="Jeck W.R."/>
            <person name="Johnson J."/>
            <person name="Jones C.D."/>
            <person name="Jordan W.C."/>
            <person name="Karpen G.H."/>
            <person name="Kataoka E."/>
            <person name="Keightley P.D."/>
            <person name="Kheradpour P."/>
            <person name="Kirkness E.F."/>
            <person name="Koerich L.B."/>
            <person name="Kristiansen K."/>
            <person name="Kudrna D."/>
            <person name="Kulathinal R.J."/>
            <person name="Kumar S."/>
            <person name="Kwok R."/>
            <person name="Lander E."/>
            <person name="Langley C.H."/>
            <person name="Lapoint R."/>
            <person name="Lazzaro B.P."/>
            <person name="Lee S.J."/>
            <person name="Levesque L."/>
            <person name="Li R."/>
            <person name="Lin C.F."/>
            <person name="Lin M.F."/>
            <person name="Lindblad-Toh K."/>
            <person name="Llopart A."/>
            <person name="Long M."/>
            <person name="Low L."/>
            <person name="Lozovsky E."/>
            <person name="Lu J."/>
            <person name="Luo M."/>
            <person name="Machado C.A."/>
            <person name="Makalowski W."/>
            <person name="Marzo M."/>
            <person name="Matsuda M."/>
            <person name="Matzkin L."/>
            <person name="McAllister B."/>
            <person name="McBride C.S."/>
            <person name="McKernan B."/>
            <person name="McKernan K."/>
            <person name="Mendez-Lago M."/>
            <person name="Minx P."/>
            <person name="Mollenhauer M.U."/>
            <person name="Montooth K."/>
            <person name="Mount S.M."/>
            <person name="Mu X."/>
            <person name="Myers E."/>
            <person name="Negre B."/>
            <person name="Newfeld S."/>
            <person name="Nielsen R."/>
            <person name="Noor M.A."/>
            <person name="O'Grady P."/>
            <person name="Pachter L."/>
            <person name="Papaceit M."/>
            <person name="Parisi M.J."/>
            <person name="Parisi M."/>
            <person name="Parts L."/>
            <person name="Pedersen J.S."/>
            <person name="Pesole G."/>
            <person name="Phillippy A.M."/>
            <person name="Ponting C.P."/>
            <person name="Pop M."/>
            <person name="Porcelli D."/>
            <person name="Powell J.R."/>
            <person name="Prohaska S."/>
            <person name="Pruitt K."/>
            <person name="Puig M."/>
            <person name="Quesneville H."/>
            <person name="Ram K.R."/>
            <person name="Rand D."/>
            <person name="Rasmussen M.D."/>
            <person name="Reed L.K."/>
            <person name="Reenan R."/>
            <person name="Reily A."/>
            <person name="Remington K.A."/>
            <person name="Rieger T.T."/>
            <person name="Ritchie M.G."/>
            <person name="Robin C."/>
            <person name="Rogers Y.H."/>
            <person name="Rohde C."/>
            <person name="Rozas J."/>
            <person name="Rubenfield M.J."/>
            <person name="Ruiz A."/>
            <person name="Russo S."/>
            <person name="Salzberg S.L."/>
            <person name="Sanchez-Gracia A."/>
            <person name="Saranga D.J."/>
            <person name="Sato H."/>
            <person name="Schaeffer S.W."/>
            <person name="Schatz M.C."/>
            <person name="Schlenke T."/>
            <person name="Schwartz R."/>
            <person name="Segarra C."/>
            <person name="Singh R.S."/>
            <person name="Sirot L."/>
            <person name="Sirota M."/>
            <person name="Sisneros N.B."/>
            <person name="Smith C.D."/>
            <person name="Smith T.F."/>
            <person name="Spieth J."/>
            <person name="Stage D.E."/>
            <person name="Stark A."/>
            <person name="Stephan W."/>
            <person name="Strausberg R.L."/>
            <person name="Strempel S."/>
            <person name="Sturgill D."/>
            <person name="Sutton G."/>
            <person name="Sutton G.G."/>
            <person name="Tao W."/>
            <person name="Teichmann S."/>
            <person name="Tobari Y.N."/>
            <person name="Tomimura Y."/>
            <person name="Tsolas J.M."/>
            <person name="Valente V.L."/>
            <person name="Venter E."/>
            <person name="Venter J.C."/>
            <person name="Vicario S."/>
            <person name="Vieira F.G."/>
            <person name="Vilella A.J."/>
            <person name="Villasante A."/>
            <person name="Walenz B."/>
            <person name="Wang J."/>
            <person name="Wasserman M."/>
            <person name="Watts T."/>
            <person name="Wilson D."/>
            <person name="Wilson R.K."/>
            <person name="Wing R.A."/>
            <person name="Wolfner M.F."/>
            <person name="Wong A."/>
            <person name="Wong G.K."/>
            <person name="Wu C.I."/>
            <person name="Wu G."/>
            <person name="Yamamoto D."/>
            <person name="Yang H.P."/>
            <person name="Yang S.P."/>
            <person name="Yorke J.A."/>
            <person name="Yoshida K."/>
            <person name="Zdobnov E."/>
            <person name="Zhang P."/>
            <person name="Zhang Y."/>
            <person name="Zimin A.V."/>
            <person name="Baldwin J."/>
            <person name="Abdouelleil A."/>
            <person name="Abdulkadir J."/>
            <person name="Abebe A."/>
            <person name="Abera B."/>
            <person name="Abreu J."/>
            <person name="Acer S.C."/>
            <person name="Aftuck L."/>
            <person name="Alexander A."/>
            <person name="An P."/>
            <person name="Anderson E."/>
            <person name="Anderson S."/>
            <person name="Arachi H."/>
            <person name="Azer M."/>
            <person name="Bachantsang P."/>
            <person name="Barry A."/>
            <person name="Bayul T."/>
            <person name="Berlin A."/>
            <person name="Bessette D."/>
            <person name="Bloom T."/>
            <person name="Blye J."/>
            <person name="Boguslavskiy L."/>
            <person name="Bonnet C."/>
            <person name="Boukhgalter B."/>
            <person name="Bourzgui I."/>
            <person name="Brown A."/>
            <person name="Cahill P."/>
            <person name="Channer S."/>
            <person name="Cheshatsang Y."/>
            <person name="Chuda L."/>
            <person name="Citroen M."/>
            <person name="Collymore A."/>
            <person name="Cooke P."/>
            <person name="Costello M."/>
            <person name="D'Aco K."/>
            <person name="Daza R."/>
            <person name="De Haan G."/>
            <person name="DeGray S."/>
            <person name="DeMaso C."/>
            <person name="Dhargay N."/>
            <person name="Dooley K."/>
            <person name="Dooley E."/>
            <person name="Doricent M."/>
            <person name="Dorje P."/>
            <person name="Dorjee K."/>
            <person name="Dupes A."/>
            <person name="Elong R."/>
            <person name="Falk J."/>
            <person name="Farina A."/>
            <person name="Faro S."/>
            <person name="Ferguson D."/>
            <person name="Fisher S."/>
            <person name="Foley C.D."/>
            <person name="Franke A."/>
            <person name="Friedrich D."/>
            <person name="Gadbois L."/>
            <person name="Gearin G."/>
            <person name="Gearin C.R."/>
            <person name="Giannoukos G."/>
            <person name="Goode T."/>
            <person name="Graham J."/>
            <person name="Grandbois E."/>
            <person name="Grewal S."/>
            <person name="Gyaltsen K."/>
            <person name="Hafez N."/>
            <person name="Hagos B."/>
            <person name="Hall J."/>
            <person name="Henson C."/>
            <person name="Hollinger A."/>
            <person name="Honan T."/>
            <person name="Huard M.D."/>
            <person name="Hughes L."/>
            <person name="Hurhula B."/>
            <person name="Husby M.E."/>
            <person name="Kamat A."/>
            <person name="Kanga B."/>
            <person name="Kashin S."/>
            <person name="Khazanovich D."/>
            <person name="Kisner P."/>
            <person name="Lance K."/>
            <person name="Lara M."/>
            <person name="Lee W."/>
            <person name="Lennon N."/>
            <person name="Letendre F."/>
            <person name="LeVine R."/>
            <person name="Lipovsky A."/>
            <person name="Liu X."/>
            <person name="Liu J."/>
            <person name="Liu S."/>
            <person name="Lokyitsang T."/>
            <person name="Lokyitsang Y."/>
            <person name="Lubonja R."/>
            <person name="Lui A."/>
            <person name="MacDonald P."/>
            <person name="Magnisalis V."/>
            <person name="Maru K."/>
            <person name="Matthews C."/>
            <person name="McCusker W."/>
            <person name="McDonough S."/>
            <person name="Mehta T."/>
            <person name="Meldrim J."/>
            <person name="Meneus L."/>
            <person name="Mihai O."/>
            <person name="Mihalev A."/>
            <person name="Mihova T."/>
            <person name="Mittelman R."/>
            <person name="Mlenga V."/>
            <person name="Montmayeur A."/>
            <person name="Mulrain L."/>
            <person name="Navidi A."/>
            <person name="Naylor J."/>
            <person name="Negash T."/>
            <person name="Nguyen T."/>
            <person name="Nguyen N."/>
            <person name="Nicol R."/>
            <person name="Norbu C."/>
            <person name="Norbu N."/>
            <person name="Novod N."/>
            <person name="O'Neill B."/>
            <person name="Osman S."/>
            <person name="Markiewicz E."/>
            <person name="Oyono O.L."/>
            <person name="Patti C."/>
            <person name="Phunkhang P."/>
            <person name="Pierre F."/>
            <person name="Priest M."/>
            <person name="Raghuraman S."/>
            <person name="Rege F."/>
            <person name="Reyes R."/>
            <person name="Rise C."/>
            <person name="Rogov P."/>
            <person name="Ross K."/>
            <person name="Ryan E."/>
            <person name="Settipalli S."/>
            <person name="Shea T."/>
            <person name="Sherpa N."/>
            <person name="Shi L."/>
            <person name="Shih D."/>
            <person name="Sparrow T."/>
            <person name="Spaulding J."/>
            <person name="Stalker J."/>
            <person name="Stange-Thomann N."/>
            <person name="Stavropoulos S."/>
            <person name="Stone C."/>
            <person name="Strader C."/>
            <person name="Tesfaye S."/>
            <person name="Thomson T."/>
            <person name="Thoulutsang Y."/>
            <person name="Thoulutsang D."/>
            <person name="Topham K."/>
            <person name="Topping I."/>
            <person name="Tsamla T."/>
            <person name="Vassiliev H."/>
            <person name="Vo A."/>
            <person name="Wangchuk T."/>
            <person name="Wangdi T."/>
            <person name="Weiand M."/>
            <person name="Wilkinson J."/>
            <person name="Wilson A."/>
            <person name="Yadav S."/>
            <person name="Young G."/>
            <person name="Yu Q."/>
            <person name="Zembek L."/>
            <person name="Zhong D."/>
            <person name="Zimmer A."/>
            <person name="Zwirko Z."/>
            <person name="Jaffe D.B."/>
            <person name="Alvarez P."/>
            <person name="Brockman W."/>
            <person name="Butler J."/>
            <person name="Chin C."/>
            <person name="Gnerre S."/>
            <person name="Grabherr M."/>
            <person name="Kleber M."/>
            <person name="Mauceli E."/>
            <person name="MacCallum I."/>
        </authorList>
    </citation>
    <scope>NUCLEOTIDE SEQUENCE [LARGE SCALE GENOMIC DNA]</scope>
    <source>
        <strain evidence="3">Tucson 15010-1051.87</strain>
    </source>
</reference>
<feature type="compositionally biased region" description="Polar residues" evidence="1">
    <location>
        <begin position="979"/>
        <end position="988"/>
    </location>
</feature>
<feature type="region of interest" description="Disordered" evidence="1">
    <location>
        <begin position="2657"/>
        <end position="2713"/>
    </location>
</feature>
<proteinExistence type="predicted"/>
<evidence type="ECO:0000256" key="1">
    <source>
        <dbReference type="SAM" id="MobiDB-lite"/>
    </source>
</evidence>
<dbReference type="KEGG" id="dvi:6625279"/>
<feature type="compositionally biased region" description="Polar residues" evidence="1">
    <location>
        <begin position="848"/>
        <end position="862"/>
    </location>
</feature>
<dbReference type="FunCoup" id="B4LNA5">
    <property type="interactions" value="148"/>
</dbReference>
<dbReference type="HOGENOM" id="CLU_225343_0_0_1"/>
<feature type="compositionally biased region" description="Polar residues" evidence="1">
    <location>
        <begin position="2905"/>
        <end position="2920"/>
    </location>
</feature>
<feature type="compositionally biased region" description="Basic and acidic residues" evidence="1">
    <location>
        <begin position="1070"/>
        <end position="1079"/>
    </location>
</feature>
<feature type="compositionally biased region" description="Basic and acidic residues" evidence="1">
    <location>
        <begin position="1346"/>
        <end position="1366"/>
    </location>
</feature>
<feature type="region of interest" description="Disordered" evidence="1">
    <location>
        <begin position="431"/>
        <end position="468"/>
    </location>
</feature>
<feature type="compositionally biased region" description="Low complexity" evidence="1">
    <location>
        <begin position="2657"/>
        <end position="2668"/>
    </location>
</feature>
<feature type="compositionally biased region" description="Polar residues" evidence="1">
    <location>
        <begin position="325"/>
        <end position="334"/>
    </location>
</feature>
<feature type="compositionally biased region" description="Low complexity" evidence="1">
    <location>
        <begin position="2400"/>
        <end position="2414"/>
    </location>
</feature>
<feature type="region of interest" description="Disordered" evidence="1">
    <location>
        <begin position="2333"/>
        <end position="2356"/>
    </location>
</feature>
<feature type="compositionally biased region" description="Low complexity" evidence="1">
    <location>
        <begin position="2181"/>
        <end position="2192"/>
    </location>
</feature>
<gene>
    <name evidence="2" type="primary">Dvir\HP2</name>
    <name evidence="2" type="ORF">Dvir_GJ21824</name>
</gene>
<feature type="compositionally biased region" description="Basic residues" evidence="1">
    <location>
        <begin position="337"/>
        <end position="350"/>
    </location>
</feature>
<feature type="compositionally biased region" description="Basic and acidic residues" evidence="1">
    <location>
        <begin position="431"/>
        <end position="441"/>
    </location>
</feature>
<accession>B4LNA5</accession>
<feature type="compositionally biased region" description="Basic and acidic residues" evidence="1">
    <location>
        <begin position="1318"/>
        <end position="1332"/>
    </location>
</feature>
<feature type="compositionally biased region" description="Basic and acidic residues" evidence="1">
    <location>
        <begin position="1840"/>
        <end position="1855"/>
    </location>
</feature>
<dbReference type="EMBL" id="CH940648">
    <property type="protein sequence ID" value="EDW61057.2"/>
    <property type="molecule type" value="Genomic_DNA"/>
</dbReference>
<feature type="region of interest" description="Disordered" evidence="1">
    <location>
        <begin position="76"/>
        <end position="96"/>
    </location>
</feature>
<feature type="compositionally biased region" description="Basic and acidic residues" evidence="1">
    <location>
        <begin position="1046"/>
        <end position="1060"/>
    </location>
</feature>
<name>B4LNA5_DROVI</name>
<evidence type="ECO:0000313" key="2">
    <source>
        <dbReference type="EMBL" id="EDW61057.2"/>
    </source>
</evidence>
<feature type="compositionally biased region" description="Low complexity" evidence="1">
    <location>
        <begin position="87"/>
        <end position="96"/>
    </location>
</feature>
<feature type="compositionally biased region" description="Basic and acidic residues" evidence="1">
    <location>
        <begin position="532"/>
        <end position="550"/>
    </location>
</feature>
<feature type="compositionally biased region" description="Low complexity" evidence="1">
    <location>
        <begin position="2204"/>
        <end position="2213"/>
    </location>
</feature>
<feature type="compositionally biased region" description="Basic and acidic residues" evidence="1">
    <location>
        <begin position="395"/>
        <end position="405"/>
    </location>
</feature>
<feature type="compositionally biased region" description="Basic and acidic residues" evidence="1">
    <location>
        <begin position="923"/>
        <end position="934"/>
    </location>
</feature>
<feature type="compositionally biased region" description="Polar residues" evidence="1">
    <location>
        <begin position="2193"/>
        <end position="2203"/>
    </location>
</feature>
<feature type="compositionally biased region" description="Basic residues" evidence="1">
    <location>
        <begin position="1104"/>
        <end position="1114"/>
    </location>
</feature>
<feature type="region of interest" description="Disordered" evidence="1">
    <location>
        <begin position="481"/>
        <end position="600"/>
    </location>
</feature>
<feature type="region of interest" description="Disordered" evidence="1">
    <location>
        <begin position="2118"/>
        <end position="2289"/>
    </location>
</feature>
<feature type="region of interest" description="Disordered" evidence="1">
    <location>
        <begin position="1881"/>
        <end position="1912"/>
    </location>
</feature>
<feature type="compositionally biased region" description="Basic and acidic residues" evidence="1">
    <location>
        <begin position="1624"/>
        <end position="1645"/>
    </location>
</feature>
<feature type="compositionally biased region" description="Polar residues" evidence="1">
    <location>
        <begin position="1725"/>
        <end position="1736"/>
    </location>
</feature>
<feature type="compositionally biased region" description="Basic residues" evidence="1">
    <location>
        <begin position="551"/>
        <end position="565"/>
    </location>
</feature>
<feature type="region of interest" description="Disordered" evidence="1">
    <location>
        <begin position="20"/>
        <end position="55"/>
    </location>
</feature>
<feature type="compositionally biased region" description="Polar residues" evidence="1">
    <location>
        <begin position="1026"/>
        <end position="1035"/>
    </location>
</feature>
<feature type="region of interest" description="Disordered" evidence="1">
    <location>
        <begin position="1290"/>
        <end position="1467"/>
    </location>
</feature>
<keyword evidence="3" id="KW-1185">Reference proteome</keyword>
<feature type="compositionally biased region" description="Basic residues" evidence="1">
    <location>
        <begin position="214"/>
        <end position="229"/>
    </location>
</feature>
<protein>
    <submittedName>
        <fullName evidence="2">Heterochromatin protein 2, isoform C</fullName>
    </submittedName>
</protein>
<feature type="compositionally biased region" description="Low complexity" evidence="1">
    <location>
        <begin position="279"/>
        <end position="297"/>
    </location>
</feature>
<feature type="region of interest" description="Disordered" evidence="1">
    <location>
        <begin position="1215"/>
        <end position="1258"/>
    </location>
</feature>
<feature type="compositionally biased region" description="Low complexity" evidence="1">
    <location>
        <begin position="1152"/>
        <end position="1170"/>
    </location>
</feature>
<feature type="compositionally biased region" description="Basic and acidic residues" evidence="1">
    <location>
        <begin position="590"/>
        <end position="599"/>
    </location>
</feature>
<feature type="compositionally biased region" description="Polar residues" evidence="1">
    <location>
        <begin position="1558"/>
        <end position="1571"/>
    </location>
</feature>
<feature type="compositionally biased region" description="Basic and acidic residues" evidence="1">
    <location>
        <begin position="233"/>
        <end position="243"/>
    </location>
</feature>
<evidence type="ECO:0000313" key="3">
    <source>
        <dbReference type="Proteomes" id="UP000008792"/>
    </source>
</evidence>
<feature type="region of interest" description="Disordered" evidence="1">
    <location>
        <begin position="844"/>
        <end position="876"/>
    </location>
</feature>
<feature type="compositionally biased region" description="Acidic residues" evidence="1">
    <location>
        <begin position="247"/>
        <end position="261"/>
    </location>
</feature>
<dbReference type="STRING" id="7244.B4LNA5"/>
<dbReference type="OrthoDB" id="8070501at2759"/>
<feature type="compositionally biased region" description="Basic and acidic residues" evidence="1">
    <location>
        <begin position="2165"/>
        <end position="2175"/>
    </location>
</feature>
<feature type="compositionally biased region" description="Low complexity" evidence="1">
    <location>
        <begin position="44"/>
        <end position="55"/>
    </location>
</feature>
<feature type="compositionally biased region" description="Pro residues" evidence="1">
    <location>
        <begin position="2253"/>
        <end position="2274"/>
    </location>
</feature>
<feature type="compositionally biased region" description="Polar residues" evidence="1">
    <location>
        <begin position="575"/>
        <end position="589"/>
    </location>
</feature>
<feature type="compositionally biased region" description="Low complexity" evidence="1">
    <location>
        <begin position="1448"/>
        <end position="1463"/>
    </location>
</feature>
<feature type="region of interest" description="Disordered" evidence="1">
    <location>
        <begin position="1485"/>
        <end position="1507"/>
    </location>
</feature>
<feature type="region of interest" description="Disordered" evidence="1">
    <location>
        <begin position="2387"/>
        <end position="2414"/>
    </location>
</feature>
<feature type="compositionally biased region" description="Polar residues" evidence="1">
    <location>
        <begin position="382"/>
        <end position="394"/>
    </location>
</feature>
<feature type="region of interest" description="Disordered" evidence="1">
    <location>
        <begin position="2896"/>
        <end position="2920"/>
    </location>
</feature>
<sequence>MEDIEIEYLDEYKDLVLPGIKTSSEGRASNQALMRLPQRRRISSDSSGSSSIDPDIFQKLFDGKFLDDELLTESGTNEKGRFRRRLSSSSSDSNDALDALYNRQSSQFRNNRRDRLESYDSIDDLGDALMGQTHKSPSKAVDFAASKKSLSDGLHRSTGNAIGKSKSADYKLQANKYNLSDQLKPRSKADFFKPGNRPNGSSSSSTSSNTHLLPNKKKAITIIKAKKPTLKPPKHEPKEDPLHLQDFSDDSDSDSSYEYESDFYGYGDSDDDGEGSKQVIDISTDSSTATSLADTVTPVVSEDESLQQQQQQHMPCGDNERLQLYLNNLSSAESPPSKHKYTANAKKSRSHEKQSTTKAQTDNDQVNDSVDQAVAKAEQQLDGPSSSTGQGKSCNESEKTSRADYVDVNLTYETLERLSLSLAEQIINIDVERSKEFEKRSASKPRSTSIPKLVDPTIGLSSSKSHVRKLTYSSENLDKVAPKKTELRRAKSDSAFPKRRRRQQAKTRAATTEEQNNCVPLSLPTIANAEKIGQETKNRSEINKEDPKKPEKIKRKRGRPRKKQNISKTEVNDAVSKNLTEQPSVVPSENENKTVKVNEDINLNLTTDESAYKTPEKSKRAQPKEELHTLCAALKKLADADLKAPTDEAEANKTITYLDPEDAAFFELQDRLNDSIKSACGAFLSHSPAEIAELTREIKAKDNISRKQVVGKRLMDTEPEIYKSPRLISAGKCLGENSVSQSKAQGSAGQCMGEDGVNQERAFKNASAIVKMVANNSENADTEHMDINMRDTAVQERTDTPALEEMSSQKTLDFNVSRERGKDIEASDGNVDEQITREEPAKIDELSEQTLPGKSLETNSENVSEKDIGTEKSEESKNTLIAEIDTPEEVTTKVDLQQIDEEMGDDSGEKPLMTNPITNIPAEKNHLKANKSDNPENTMQTRRSALAKASPCPGNMSLVISTGRESRSSKRLLRGDNNAVLNTGTPHRNTPRLLEKSPAGSDASVPSKGNRKEKKDKSIGDLLATRTPQKSNVDNNIERKTRKSKHEIPKQEESLNDRPLRSSKPSETTENEKSEAIDKTHKKPKESPARAPQPNDIDNTPKERKSRRLKHRSKIEKSPSKQMETDVSHTESLHNPTALAPESIEQVNNEDSSTTAGVQSVSSASASEVNNTKETDTEISSTEDKVIKLSAGDQFATAVEAEAVLELELPTTTDLNDKFKSTCSEDQPIIPENPPVLLSKDEATSEGQKGTEEAVASDIVNSLDETAKGKLRAGLTREVRDLIQEAKEWEVESIESHGRSTRSRVATPVPLKGRRVRSREPKSAERPAKDQNKTAADTEPTSSDSTVKELPKKGQKEAIKKTKNDPSEIVNEPATPLKADTSAQSEFDKTSSDFQEINADEHIEKPAPRFAKQKRRAAKNINNQTDIVETEPAPANSVTPKIAPTNDSSTPFPSTPSSSSSGSSRRKLRILLRKVVPRSKINFSQKLENVQEGDEILNSSSDQQPEEIALEQISVDNPLDNRGDLVVNEDSVDQAMDNIADPCIAHAQTDMAGDEADTSQSGPGQNLTDLPTGQVEVNLEGDSLEPETDPTQTAVIQKIDEAADDTSTGSEVPISDQQTISTENAEKELCPEQESADHDVHREQTQSETANEEPQQEEKTADEDQPQNEMEIAKEQQQTENEAAENNEQQHNMENSHENPKPEKDASDDGQQHSEEQPKGDNDNDNSCQTETTGVTGNVDDAGDDEESCTDSVSSNRKLKNREMDASQPDAAAKRKKTLQAKESHASKGASNITAMAPPAPPKRELSTGKAVLRRLGKPLQTDVQPTQKRRKLASSTVEHQAKASDKEPTSLHKAIEELRDEARKHMLDAKKLLAQEAMQGVVSGQTATKLSKKKEVNKTPPVKSSLSTLLSGDDSMSIDNSVIITKTAITSTTEPFKKVETPSTPVSGINISVSLVPDGNKLASSPPKKTLTQAETVRKMMLMNTPSKTVDATKEPASVSEKTLAPLDSGKKSKTRKADAGVSTTDKRASLPAKLSLPRKTGKTTAPIEAIKKPISKVETSEKLETEQATQPAEAVINTITPRKSFPQAKKLEAVLAAPAASPSVEDKDIGVSAATEKLSEAKPANKMELRKVANKSFGKSKSKESVTAVEQPPIPLATNPTSDSRDSSNERTKRSSRMTKLSLTNSKTSTPVTRACSQIRSTTATPTITPTQQRNASNERQQLTLPQLVGQLPPKPQRQSRKSLKLAAAEPQPPQPQPQPQPEIPDLAPVPPSRKRKLPAKPVTDVASVKRQKELPVIPDTSIAFPVRITAASTVTDKGSEKAVPVPETITKAPAPSIPSEKPMQKPKELQLPSQPLPQKTRKLRVRLNRNMIKNWVLGLQEIEPPPEPDQAQPIEPPTAIAPIPGTAAIPPTKEAEPAITRAQPVAQTQLLKAPVVRSMPLPVPLPVLEVKAEQVEVEEQQQILPPEQTVQMEVDVPVPTLSQVAANISCSVNTCAAAPTLISTAPTTHADINCSRSTAISSTTASSTTISSNATSSTIPSANSLNDQHTFGTTKMFSFLYPSRYQRSYGHVGLDFCCPNLDGPMQAIDPTRLHSKVEVPVLELPQYMVISTKIISKQDKNIPQKVRAKLEQLAAKDGLPCVIQTTATSTTAPIATSTATSATQVPTPPSTSNIDPLPKQQQPRNTNLTKKVHPPNAAAATPGTSVPSSQSVSSLVSGMLQLPSICPTDKLRVELQTRVQLFDVVLQSLARRAISMSVSERQQVIERIVRTSTLLPIDVDVGTKLLENYVYYVNAVTNTISAPMPQIRAVVKAVASTPSSTPASTSNSVLAKALNTSHASPAAGVNTPPVAAGSLRQAVSAPSYKPPATSRPIYDKDKNIIGYQYKTPKLTLGSTPVRAPAASSTPRGSTAKGSLTAASGIGTPVATVSQQQRSRIQMKPAGGNSKVAGASSATTPVEAEIVANRVGSGTINPFNPSPAQKTYARSTKSSANLSRNLATPVGVVNGVPVLGTKAASSPASAAPAIASKEVGSNRNLFIVNQVLSQPEECILPDTIRATDAAAEIKGEVEDAEILT</sequence>
<dbReference type="GeneID" id="6625279"/>
<feature type="compositionally biased region" description="Acidic residues" evidence="1">
    <location>
        <begin position="1650"/>
        <end position="1666"/>
    </location>
</feature>
<feature type="compositionally biased region" description="Polar residues" evidence="1">
    <location>
        <begin position="21"/>
        <end position="32"/>
    </location>
</feature>
<feature type="compositionally biased region" description="Polar residues" evidence="1">
    <location>
        <begin position="2214"/>
        <end position="2227"/>
    </location>
</feature>
<feature type="region of interest" description="Disordered" evidence="1">
    <location>
        <begin position="902"/>
        <end position="1181"/>
    </location>
</feature>
<feature type="compositionally biased region" description="Polar residues" evidence="1">
    <location>
        <begin position="2682"/>
        <end position="2692"/>
    </location>
</feature>
<feature type="compositionally biased region" description="Low complexity" evidence="1">
    <location>
        <begin position="1675"/>
        <end position="1693"/>
    </location>
</feature>
<feature type="compositionally biased region" description="Basic and acidic residues" evidence="1">
    <location>
        <begin position="1694"/>
        <end position="1722"/>
    </location>
</feature>
<feature type="compositionally biased region" description="Basic and acidic residues" evidence="1">
    <location>
        <begin position="481"/>
        <end position="492"/>
    </location>
</feature>